<dbReference type="SUPFAM" id="SSF54675">
    <property type="entry name" value="Nicotinate/Quinolinate PRTase N-terminal domain-like"/>
    <property type="match status" value="1"/>
</dbReference>
<feature type="domain" description="Quinolinate phosphoribosyl transferase C-terminal" evidence="10">
    <location>
        <begin position="133"/>
        <end position="311"/>
    </location>
</feature>
<dbReference type="UniPathway" id="UPA00253">
    <property type="reaction ID" value="UER00457"/>
</dbReference>
<comment type="caution">
    <text evidence="12">The sequence shown here is derived from an EMBL/GenBank/DDBJ whole genome shotgun (WGS) entry which is preliminary data.</text>
</comment>
<dbReference type="NCBIfam" id="NF006696">
    <property type="entry name" value="PRK09243.1-3"/>
    <property type="match status" value="1"/>
</dbReference>
<evidence type="ECO:0000259" key="10">
    <source>
        <dbReference type="Pfam" id="PF01729"/>
    </source>
</evidence>
<dbReference type="EMBL" id="PVZS01000007">
    <property type="protein sequence ID" value="PSC05614.1"/>
    <property type="molecule type" value="Genomic_DNA"/>
</dbReference>
<keyword evidence="6 9" id="KW-0662">Pyridine nucleotide biosynthesis</keyword>
<evidence type="ECO:0000256" key="8">
    <source>
        <dbReference type="ARBA" id="ARBA00048668"/>
    </source>
</evidence>
<gene>
    <name evidence="12" type="ORF">SLNSH_08545</name>
</gene>
<organism evidence="12 13">
    <name type="scientific">Alsobacter soli</name>
    <dbReference type="NCBI Taxonomy" id="2109933"/>
    <lineage>
        <taxon>Bacteria</taxon>
        <taxon>Pseudomonadati</taxon>
        <taxon>Pseudomonadota</taxon>
        <taxon>Alphaproteobacteria</taxon>
        <taxon>Hyphomicrobiales</taxon>
        <taxon>Alsobacteraceae</taxon>
        <taxon>Alsobacter</taxon>
    </lineage>
</organism>
<dbReference type="AlphaFoldDB" id="A0A2T1HVE4"/>
<evidence type="ECO:0000256" key="5">
    <source>
        <dbReference type="ARBA" id="ARBA00022598"/>
    </source>
</evidence>
<keyword evidence="13" id="KW-1185">Reference proteome</keyword>
<evidence type="ECO:0000259" key="11">
    <source>
        <dbReference type="Pfam" id="PF17767"/>
    </source>
</evidence>
<protein>
    <recommendedName>
        <fullName evidence="3 9">Nicotinate phosphoribosyltransferase</fullName>
        <ecNumber evidence="3 9">6.3.4.21</ecNumber>
    </recommendedName>
</protein>
<dbReference type="GO" id="GO:0004514">
    <property type="term" value="F:nicotinate-nucleotide diphosphorylase (carboxylating) activity"/>
    <property type="evidence" value="ECO:0007669"/>
    <property type="project" value="InterPro"/>
</dbReference>
<accession>A0A2T1HVE4</accession>
<dbReference type="GO" id="GO:0005829">
    <property type="term" value="C:cytosol"/>
    <property type="evidence" value="ECO:0007669"/>
    <property type="project" value="TreeGrafter"/>
</dbReference>
<dbReference type="PIRSF" id="PIRSF000484">
    <property type="entry name" value="NAPRT"/>
    <property type="match status" value="1"/>
</dbReference>
<dbReference type="InterPro" id="IPR002638">
    <property type="entry name" value="Quinolinate_PRibosylTrfase_C"/>
</dbReference>
<evidence type="ECO:0000256" key="4">
    <source>
        <dbReference type="ARBA" id="ARBA00022553"/>
    </source>
</evidence>
<comment type="function">
    <text evidence="9">Catalyzes the first step in the biosynthesis of NAD from nicotinic acid, the ATP-dependent synthesis of beta-nicotinate D-ribonucleotide from nicotinate and 5-phospho-D-ribose 1-phosphate.</text>
</comment>
<dbReference type="Proteomes" id="UP000239772">
    <property type="component" value="Unassembled WGS sequence"/>
</dbReference>
<name>A0A2T1HVE4_9HYPH</name>
<sequence>MAPLFADLYLFTMLRAYQALGMQERATFSLFVRKLPPCRNYLVACGLADALAAVESLRFASEDIEYLSSLGLFPPPFLDSLKHFRFSGDIDAVPEGSPVFANEPLLEVTAPIGEAQLLETFLANQIGLQTMLATKAARVVRAAQGRPVVDFGSRRAQGLDAAVKGARAFAIAGVAATSNLMAGRRDGLPVAGTVAHSFIEAFDSEDAAFERFAALYPNTILLVDTYDTLEAVRKIVGLHRAGRLGPIRGIRLDSGDLDPLSRQARALLDEGGLSHVQIFASGGLDENRIEALVAAGAPVDAFGIGTAMSVSRDAPDLDIVYKLTEYGGRGRMKLSAGKRTYPGRKQVFREMRDGRYRQDTLALRDEGLTGEPLLQPVMRDGAILPAGIRPLGEIRRRAAEALARLPDPVAANAPAATPYPVVISESLGDAERRLREALVRTRGEGPF</sequence>
<evidence type="ECO:0000256" key="2">
    <source>
        <dbReference type="ARBA" id="ARBA00010897"/>
    </source>
</evidence>
<dbReference type="PANTHER" id="PTHR11098">
    <property type="entry name" value="NICOTINATE PHOSPHORIBOSYLTRANSFERASE"/>
    <property type="match status" value="1"/>
</dbReference>
<evidence type="ECO:0000256" key="9">
    <source>
        <dbReference type="RuleBase" id="RU365100"/>
    </source>
</evidence>
<evidence type="ECO:0000256" key="3">
    <source>
        <dbReference type="ARBA" id="ARBA00013236"/>
    </source>
</evidence>
<comment type="catalytic activity">
    <reaction evidence="8 9">
        <text>5-phospho-alpha-D-ribose 1-diphosphate + nicotinate + ATP + H2O = nicotinate beta-D-ribonucleotide + ADP + phosphate + diphosphate</text>
        <dbReference type="Rhea" id="RHEA:36163"/>
        <dbReference type="ChEBI" id="CHEBI:15377"/>
        <dbReference type="ChEBI" id="CHEBI:30616"/>
        <dbReference type="ChEBI" id="CHEBI:32544"/>
        <dbReference type="ChEBI" id="CHEBI:33019"/>
        <dbReference type="ChEBI" id="CHEBI:43474"/>
        <dbReference type="ChEBI" id="CHEBI:57502"/>
        <dbReference type="ChEBI" id="CHEBI:58017"/>
        <dbReference type="ChEBI" id="CHEBI:456216"/>
        <dbReference type="EC" id="6.3.4.21"/>
    </reaction>
</comment>
<comment type="PTM">
    <text evidence="9">Transiently phosphorylated on a His residue during the reaction cycle. Phosphorylation strongly increases the affinity for substrates and increases the rate of nicotinate D-ribonucleotide production. Dephosphorylation regenerates the low-affinity form of the enzyme, leading to product release.</text>
</comment>
<reference evidence="13" key="1">
    <citation type="submission" date="2018-03" db="EMBL/GenBank/DDBJ databases">
        <authorList>
            <person name="Sun L."/>
            <person name="Liu H."/>
            <person name="Chen W."/>
            <person name="Huang K."/>
            <person name="Liu W."/>
            <person name="Gao X."/>
        </authorList>
    </citation>
    <scope>NUCLEOTIDE SEQUENCE [LARGE SCALE GENOMIC DNA]</scope>
    <source>
        <strain evidence="13">SH9</strain>
    </source>
</reference>
<dbReference type="CDD" id="cd01570">
    <property type="entry name" value="NAPRTase_A"/>
    <property type="match status" value="1"/>
</dbReference>
<keyword evidence="5 9" id="KW-0436">Ligase</keyword>
<dbReference type="InterPro" id="IPR036068">
    <property type="entry name" value="Nicotinate_pribotase-like_C"/>
</dbReference>
<dbReference type="GO" id="GO:0004516">
    <property type="term" value="F:nicotinate phosphoribosyltransferase activity"/>
    <property type="evidence" value="ECO:0007669"/>
    <property type="project" value="UniProtKB-UniRule"/>
</dbReference>
<keyword evidence="7 9" id="KW-0808">Transferase</keyword>
<dbReference type="NCBIfam" id="NF009131">
    <property type="entry name" value="PRK12484.1"/>
    <property type="match status" value="1"/>
</dbReference>
<dbReference type="PANTHER" id="PTHR11098:SF1">
    <property type="entry name" value="NICOTINATE PHOSPHORIBOSYLTRANSFERASE"/>
    <property type="match status" value="1"/>
</dbReference>
<dbReference type="InterPro" id="IPR040727">
    <property type="entry name" value="NAPRTase_N"/>
</dbReference>
<keyword evidence="4" id="KW-0597">Phosphoprotein</keyword>
<dbReference type="Pfam" id="PF17767">
    <property type="entry name" value="NAPRTase_N"/>
    <property type="match status" value="1"/>
</dbReference>
<dbReference type="GO" id="GO:0034355">
    <property type="term" value="P:NAD+ biosynthetic process via the salvage pathway"/>
    <property type="evidence" value="ECO:0007669"/>
    <property type="project" value="TreeGrafter"/>
</dbReference>
<evidence type="ECO:0000313" key="12">
    <source>
        <dbReference type="EMBL" id="PSC05614.1"/>
    </source>
</evidence>
<proteinExistence type="inferred from homology"/>
<evidence type="ECO:0000256" key="1">
    <source>
        <dbReference type="ARBA" id="ARBA00004952"/>
    </source>
</evidence>
<keyword evidence="12" id="KW-0328">Glycosyltransferase</keyword>
<dbReference type="Gene3D" id="3.20.140.10">
    <property type="entry name" value="nicotinate phosphoribosyltransferase"/>
    <property type="match status" value="1"/>
</dbReference>
<dbReference type="RefSeq" id="WP_106336249.1">
    <property type="nucleotide sequence ID" value="NZ_PVZS01000007.1"/>
</dbReference>
<comment type="pathway">
    <text evidence="1 9">Cofactor biosynthesis; NAD(+) biosynthesis; nicotinate D-ribonucleotide from nicotinate: step 1/1.</text>
</comment>
<dbReference type="InterPro" id="IPR013785">
    <property type="entry name" value="Aldolase_TIM"/>
</dbReference>
<dbReference type="Gene3D" id="3.20.20.70">
    <property type="entry name" value="Aldolase class I"/>
    <property type="match status" value="1"/>
</dbReference>
<comment type="similarity">
    <text evidence="2 9">Belongs to the NAPRTase family.</text>
</comment>
<dbReference type="InterPro" id="IPR006405">
    <property type="entry name" value="Nic_PRibTrfase_pncB"/>
</dbReference>
<dbReference type="SUPFAM" id="SSF51690">
    <property type="entry name" value="Nicotinate/Quinolinate PRTase C-terminal domain-like"/>
    <property type="match status" value="1"/>
</dbReference>
<dbReference type="InterPro" id="IPR007229">
    <property type="entry name" value="Nic_PRibTrfase-Fam"/>
</dbReference>
<dbReference type="EC" id="6.3.4.21" evidence="3 9"/>
<dbReference type="OrthoDB" id="9771406at2"/>
<evidence type="ECO:0000313" key="13">
    <source>
        <dbReference type="Proteomes" id="UP000239772"/>
    </source>
</evidence>
<feature type="domain" description="Nicotinate phosphoribosyltransferase N-terminal" evidence="11">
    <location>
        <begin position="4"/>
        <end position="124"/>
    </location>
</feature>
<dbReference type="Pfam" id="PF01729">
    <property type="entry name" value="QRPTase_C"/>
    <property type="match status" value="1"/>
</dbReference>
<evidence type="ECO:0000256" key="7">
    <source>
        <dbReference type="ARBA" id="ARBA00022679"/>
    </source>
</evidence>
<evidence type="ECO:0000256" key="6">
    <source>
        <dbReference type="ARBA" id="ARBA00022642"/>
    </source>
</evidence>
<dbReference type="NCBIfam" id="TIGR01513">
    <property type="entry name" value="NAPRTase_put"/>
    <property type="match status" value="1"/>
</dbReference>